<dbReference type="EMBL" id="CP097463">
    <property type="protein sequence ID" value="WAX56148.1"/>
    <property type="molecule type" value="Genomic_DNA"/>
</dbReference>
<sequence>MDVQACAGALVYDADGRLLMVRRRNRPSQDLWCEPSGRCLPGEPAIEACVRECAEETGLLVRPIRRAGAIRLDGDGTSYEIEDFVCELVAGTLRAGDDAAEARWVSAAELATLELAPGVLECLTEWGALPR</sequence>
<organism evidence="4 5">
    <name type="scientific">Jatrophihabitans cynanchi</name>
    <dbReference type="NCBI Taxonomy" id="2944128"/>
    <lineage>
        <taxon>Bacteria</taxon>
        <taxon>Bacillati</taxon>
        <taxon>Actinomycetota</taxon>
        <taxon>Actinomycetes</taxon>
        <taxon>Jatrophihabitantales</taxon>
        <taxon>Jatrophihabitantaceae</taxon>
        <taxon>Jatrophihabitans</taxon>
    </lineage>
</organism>
<feature type="domain" description="Nudix hydrolase" evidence="3">
    <location>
        <begin position="2"/>
        <end position="129"/>
    </location>
</feature>
<dbReference type="InterPro" id="IPR015797">
    <property type="entry name" value="NUDIX_hydrolase-like_dom_sf"/>
</dbReference>
<dbReference type="Pfam" id="PF00293">
    <property type="entry name" value="NUDIX"/>
    <property type="match status" value="1"/>
</dbReference>
<dbReference type="Proteomes" id="UP001164693">
    <property type="component" value="Chromosome"/>
</dbReference>
<comment type="cofactor">
    <cofactor evidence="1">
        <name>Mg(2+)</name>
        <dbReference type="ChEBI" id="CHEBI:18420"/>
    </cofactor>
</comment>
<proteinExistence type="predicted"/>
<dbReference type="PANTHER" id="PTHR43046:SF14">
    <property type="entry name" value="MUTT_NUDIX FAMILY PROTEIN"/>
    <property type="match status" value="1"/>
</dbReference>
<dbReference type="InterPro" id="IPR000086">
    <property type="entry name" value="NUDIX_hydrolase_dom"/>
</dbReference>
<dbReference type="PANTHER" id="PTHR43046">
    <property type="entry name" value="GDP-MANNOSE MANNOSYL HYDROLASE"/>
    <property type="match status" value="1"/>
</dbReference>
<evidence type="ECO:0000313" key="4">
    <source>
        <dbReference type="EMBL" id="WAX56148.1"/>
    </source>
</evidence>
<dbReference type="PROSITE" id="PS51462">
    <property type="entry name" value="NUDIX"/>
    <property type="match status" value="1"/>
</dbReference>
<gene>
    <name evidence="4" type="ORF">M6B22_16620</name>
</gene>
<dbReference type="RefSeq" id="WP_269442677.1">
    <property type="nucleotide sequence ID" value="NZ_CP097463.1"/>
</dbReference>
<evidence type="ECO:0000313" key="5">
    <source>
        <dbReference type="Proteomes" id="UP001164693"/>
    </source>
</evidence>
<evidence type="ECO:0000259" key="3">
    <source>
        <dbReference type="PROSITE" id="PS51462"/>
    </source>
</evidence>
<evidence type="ECO:0000256" key="1">
    <source>
        <dbReference type="ARBA" id="ARBA00001946"/>
    </source>
</evidence>
<evidence type="ECO:0000256" key="2">
    <source>
        <dbReference type="ARBA" id="ARBA00022801"/>
    </source>
</evidence>
<name>A0ABY7JUZ6_9ACTN</name>
<dbReference type="Gene3D" id="3.90.79.10">
    <property type="entry name" value="Nucleoside Triphosphate Pyrophosphohydrolase"/>
    <property type="match status" value="1"/>
</dbReference>
<reference evidence="4" key="1">
    <citation type="submission" date="2022-05" db="EMBL/GenBank/DDBJ databases">
        <title>Jatrophihabitans sp. SB3-54 whole genome sequence.</title>
        <authorList>
            <person name="Suh M.K."/>
            <person name="Eom M.K."/>
            <person name="Kim J.S."/>
            <person name="Kim H.S."/>
            <person name="Do H.E."/>
            <person name="Shin Y.K."/>
            <person name="Lee J.-S."/>
        </authorList>
    </citation>
    <scope>NUCLEOTIDE SEQUENCE</scope>
    <source>
        <strain evidence="4">SB3-54</strain>
    </source>
</reference>
<dbReference type="SUPFAM" id="SSF55811">
    <property type="entry name" value="Nudix"/>
    <property type="match status" value="1"/>
</dbReference>
<keyword evidence="2" id="KW-0378">Hydrolase</keyword>
<keyword evidence="5" id="KW-1185">Reference proteome</keyword>
<accession>A0ABY7JUZ6</accession>
<protein>
    <submittedName>
        <fullName evidence="4">NUDIX domain-containing protein</fullName>
    </submittedName>
</protein>